<evidence type="ECO:0000313" key="2">
    <source>
        <dbReference type="EMBL" id="AXG73363.1"/>
    </source>
</evidence>
<dbReference type="Gene3D" id="2.40.160.60">
    <property type="entry name" value="Outer membrane protein transport protein (OMPP1/FadL/TodX)"/>
    <property type="match status" value="1"/>
</dbReference>
<keyword evidence="1" id="KW-0732">Signal</keyword>
<dbReference type="EMBL" id="CP031188">
    <property type="protein sequence ID" value="AXG73363.1"/>
    <property type="molecule type" value="Genomic_DNA"/>
</dbReference>
<evidence type="ECO:0008006" key="4">
    <source>
        <dbReference type="Google" id="ProtNLM"/>
    </source>
</evidence>
<reference evidence="2 3" key="1">
    <citation type="submission" date="2018-07" db="EMBL/GenBank/DDBJ databases">
        <title>Complete genome sequence of Flavobacterium arcticum type strain SM1502T.</title>
        <authorList>
            <person name="Li Y."/>
            <person name="Li D.-D."/>
        </authorList>
    </citation>
    <scope>NUCLEOTIDE SEQUENCE [LARGE SCALE GENOMIC DNA]</scope>
    <source>
        <strain evidence="2 3">SM1502</strain>
    </source>
</reference>
<organism evidence="2 3">
    <name type="scientific">Flavobacterium arcticum</name>
    <dbReference type="NCBI Taxonomy" id="1784713"/>
    <lineage>
        <taxon>Bacteria</taxon>
        <taxon>Pseudomonadati</taxon>
        <taxon>Bacteroidota</taxon>
        <taxon>Flavobacteriia</taxon>
        <taxon>Flavobacteriales</taxon>
        <taxon>Flavobacteriaceae</taxon>
        <taxon>Flavobacterium</taxon>
    </lineage>
</organism>
<dbReference type="AlphaFoldDB" id="A0A345H9V3"/>
<name>A0A345H9V3_9FLAO</name>
<dbReference type="SUPFAM" id="SSF56935">
    <property type="entry name" value="Porins"/>
    <property type="match status" value="1"/>
</dbReference>
<proteinExistence type="predicted"/>
<accession>A0A345H9V3</accession>
<protein>
    <recommendedName>
        <fullName evidence="4">Aromatic hydrocarbon degradation protein</fullName>
    </recommendedName>
</protein>
<sequence>MIKRFIVGICLLFTAVVFSQQNSSSPYSYYGIGDVKFKGTTENRSMGGLGIIPDSVHVNLQNPASYSSLLLTTFTVGGSTTSTTLKTDSAESDASRTTLDFLAVGVPVSKKIGVAIGLMPYSAVGYRIENTSVVDDIERYSQFNGEGGLNRVFAGVSYKVTPSLSLGADVQYNFGTIETKSINAIPSIPIQYPTREINTTDYKGVSFNIGAMYQTKLNEKYDWFTSATYTPSANLSSETDRQLATITYSNGLNELIVDEIDVRVSSGDVKLPSKFTVGSGLGIKTKWFAGLEYTFQESNELGNRFDNVTSANFETSHKVSLGGYFTPKFQSYNSYLSRITYRAGLRYEKTGLVINDESINDYGLSFGVGLPLNYYASNLNLGVELGQRGTTSASLVQENYVNFFVSLSLNDRWFVKRKYD</sequence>
<feature type="chain" id="PRO_5016896928" description="Aromatic hydrocarbon degradation protein" evidence="1">
    <location>
        <begin position="20"/>
        <end position="420"/>
    </location>
</feature>
<evidence type="ECO:0000313" key="3">
    <source>
        <dbReference type="Proteomes" id="UP000253951"/>
    </source>
</evidence>
<gene>
    <name evidence="2" type="ORF">DVK85_03595</name>
</gene>
<dbReference type="Proteomes" id="UP000253951">
    <property type="component" value="Chromosome"/>
</dbReference>
<keyword evidence="3" id="KW-1185">Reference proteome</keyword>
<dbReference type="OrthoDB" id="1491239at2"/>
<dbReference type="KEGG" id="fat:DVK85_03595"/>
<evidence type="ECO:0000256" key="1">
    <source>
        <dbReference type="SAM" id="SignalP"/>
    </source>
</evidence>
<dbReference type="RefSeq" id="WP_114677124.1">
    <property type="nucleotide sequence ID" value="NZ_CP031188.1"/>
</dbReference>
<feature type="signal peptide" evidence="1">
    <location>
        <begin position="1"/>
        <end position="19"/>
    </location>
</feature>